<feature type="transmembrane region" description="Helical" evidence="1">
    <location>
        <begin position="244"/>
        <end position="264"/>
    </location>
</feature>
<keyword evidence="3" id="KW-1185">Reference proteome</keyword>
<reference evidence="3" key="1">
    <citation type="journal article" date="2019" name="Int. J. Syst. Evol. Microbiol.">
        <title>The Global Catalogue of Microorganisms (GCM) 10K type strain sequencing project: providing services to taxonomists for standard genome sequencing and annotation.</title>
        <authorList>
            <consortium name="The Broad Institute Genomics Platform"/>
            <consortium name="The Broad Institute Genome Sequencing Center for Infectious Disease"/>
            <person name="Wu L."/>
            <person name="Ma J."/>
        </authorList>
    </citation>
    <scope>NUCLEOTIDE SEQUENCE [LARGE SCALE GENOMIC DNA]</scope>
    <source>
        <strain evidence="3">KCTC 42953</strain>
    </source>
</reference>
<dbReference type="PANTHER" id="PTHR38684:SF1">
    <property type="entry name" value="PROTEIN AMPE"/>
    <property type="match status" value="1"/>
</dbReference>
<dbReference type="EMBL" id="JBHRTS010000009">
    <property type="protein sequence ID" value="MFC3195637.1"/>
    <property type="molecule type" value="Genomic_DNA"/>
</dbReference>
<evidence type="ECO:0000313" key="3">
    <source>
        <dbReference type="Proteomes" id="UP001595533"/>
    </source>
</evidence>
<protein>
    <recommendedName>
        <fullName evidence="4">Regulatory signaling modulator protein AmpE</fullName>
    </recommendedName>
</protein>
<accession>A0ABV7JEX8</accession>
<proteinExistence type="predicted"/>
<dbReference type="Proteomes" id="UP001595533">
    <property type="component" value="Unassembled WGS sequence"/>
</dbReference>
<name>A0ABV7JEX8_9GAMM</name>
<dbReference type="InterPro" id="IPR052966">
    <property type="entry name" value="Beta-lactamase_Reg"/>
</dbReference>
<evidence type="ECO:0000256" key="1">
    <source>
        <dbReference type="SAM" id="Phobius"/>
    </source>
</evidence>
<feature type="transmembrane region" description="Helical" evidence="1">
    <location>
        <begin position="128"/>
        <end position="149"/>
    </location>
</feature>
<keyword evidence="1" id="KW-1133">Transmembrane helix</keyword>
<sequence length="265" mass="30398">MKLLTILLAFAMFRWLEKPHSIKSFDWVESLHQWLAKRCSGLDQVYALTLVTPLLVMLVAFSSILAFEQDSLLHLLLHVVIVYYCLGPETMKSLLDSHHKVIDEVAQGSQSETEQLINHMTDAAMHRWFGVFFWYAVLGVYGAVLFRMVCHLQQVKINKDDDSIRATLKLLEFPVAVLMTVSLALASDFDRIWKHCKQYLNGETIRTLNSQFLYKSMDYAVEQCEVDTAETHDVKIIGITTYTVLTRMLVVWLVFAALMVIFSIG</sequence>
<organism evidence="2 3">
    <name type="scientific">Marinicella sediminis</name>
    <dbReference type="NCBI Taxonomy" id="1792834"/>
    <lineage>
        <taxon>Bacteria</taxon>
        <taxon>Pseudomonadati</taxon>
        <taxon>Pseudomonadota</taxon>
        <taxon>Gammaproteobacteria</taxon>
        <taxon>Lysobacterales</taxon>
        <taxon>Marinicellaceae</taxon>
        <taxon>Marinicella</taxon>
    </lineage>
</organism>
<feature type="transmembrane region" description="Helical" evidence="1">
    <location>
        <begin position="45"/>
        <end position="65"/>
    </location>
</feature>
<keyword evidence="1" id="KW-0472">Membrane</keyword>
<keyword evidence="1" id="KW-0812">Transmembrane</keyword>
<dbReference type="RefSeq" id="WP_077412294.1">
    <property type="nucleotide sequence ID" value="NZ_JBHRTS010000009.1"/>
</dbReference>
<evidence type="ECO:0000313" key="2">
    <source>
        <dbReference type="EMBL" id="MFC3195637.1"/>
    </source>
</evidence>
<gene>
    <name evidence="2" type="ORF">ACFODZ_15390</name>
</gene>
<dbReference type="PANTHER" id="PTHR38684">
    <property type="entry name" value="PROTEIN AMPE"/>
    <property type="match status" value="1"/>
</dbReference>
<evidence type="ECO:0008006" key="4">
    <source>
        <dbReference type="Google" id="ProtNLM"/>
    </source>
</evidence>
<comment type="caution">
    <text evidence="2">The sequence shown here is derived from an EMBL/GenBank/DDBJ whole genome shotgun (WGS) entry which is preliminary data.</text>
</comment>